<sequence>MKDSKLSKKTSLILLGLLTLVFRFPITESPTGADNFYYISAVKSILNQGEIFWAENLLSFYGLFPGTTPLGSLILGTTVIEITGLPVHNYHLIHSISLSLISTFGFFLLSGEFTTNYKSRWFSSLAFSLAPRFLTFSMWRFSLRFSLIALLPFFIWLLLRIVNKKYGRNPRKLLLLLIIFTLILPSMHRMALLLPGIFLSFFISILLWQWQENALNRERAGRQIFMLILSLGSYLFYLQYLDFSPYSPDDDLIGVYYLNDGTILSNIVNLAFYYLINVGPIMFLSLVGIVFWVQEGRVPLSYMFSFTLLALTLFAISDLIYIPYLFTFFILLFVAPGVDFFIDNLQDYRSRLGAFLIFLLLLTVTFSSLDLSYRVGAHEKEDFYYSYNIRESSISTGLWVNENFYSEIIESNDQKRPRRVVAYTDSINLADADELSSNQIALSEMELKRYSIFDLYWYGQDHLWEWENASNQTNFDVNLSLVNLGMSNFSGKSSTSAIIASSYYKSMPDYNFKMYYSKELALYWTNNY</sequence>
<name>A0A1J5TGE6_9ARCH</name>
<gene>
    <name evidence="2" type="ORF">BEU03_00150</name>
</gene>
<evidence type="ECO:0000313" key="2">
    <source>
        <dbReference type="EMBL" id="OIR15256.1"/>
    </source>
</evidence>
<protein>
    <recommendedName>
        <fullName evidence="4">Glycosyltransferase RgtA/B/C/D-like domain-containing protein</fullName>
    </recommendedName>
</protein>
<organism evidence="2 3">
    <name type="scientific">Marine Group III euryarchaeote CG-Epi6</name>
    <dbReference type="NCBI Taxonomy" id="1889000"/>
    <lineage>
        <taxon>Archaea</taxon>
        <taxon>Methanobacteriati</taxon>
        <taxon>Thermoplasmatota</taxon>
        <taxon>Thermoplasmata</taxon>
        <taxon>Candidatus Thermoprofundales</taxon>
    </lineage>
</organism>
<comment type="caution">
    <text evidence="2">The sequence shown here is derived from an EMBL/GenBank/DDBJ whole genome shotgun (WGS) entry which is preliminary data.</text>
</comment>
<feature type="transmembrane region" description="Helical" evidence="1">
    <location>
        <begin position="145"/>
        <end position="162"/>
    </location>
</feature>
<reference evidence="2 3" key="1">
    <citation type="submission" date="2016-08" db="EMBL/GenBank/DDBJ databases">
        <title>New Insights into Marine Group III Euryarchaeota, from dark to light.</title>
        <authorList>
            <person name="Haro-Moreno J.M."/>
            <person name="Rodriguez-Valera F."/>
            <person name="Lopez-Garcia P."/>
            <person name="Moreira D."/>
            <person name="Martin-Cuadrado A.B."/>
        </authorList>
    </citation>
    <scope>NUCLEOTIDE SEQUENCE [LARGE SCALE GENOMIC DNA]</scope>
    <source>
        <strain evidence="2">CG-Epi6</strain>
    </source>
</reference>
<keyword evidence="1" id="KW-0812">Transmembrane</keyword>
<dbReference type="Proteomes" id="UP000183403">
    <property type="component" value="Unassembled WGS sequence"/>
</dbReference>
<feature type="transmembrane region" description="Helical" evidence="1">
    <location>
        <begin position="191"/>
        <end position="208"/>
    </location>
</feature>
<feature type="transmembrane region" description="Helical" evidence="1">
    <location>
        <begin position="271"/>
        <end position="293"/>
    </location>
</feature>
<evidence type="ECO:0000313" key="3">
    <source>
        <dbReference type="Proteomes" id="UP000183403"/>
    </source>
</evidence>
<feature type="transmembrane region" description="Helical" evidence="1">
    <location>
        <begin position="322"/>
        <end position="342"/>
    </location>
</feature>
<accession>A0A1J5TGE6</accession>
<feature type="transmembrane region" description="Helical" evidence="1">
    <location>
        <begin position="300"/>
        <end position="316"/>
    </location>
</feature>
<feature type="transmembrane region" description="Helical" evidence="1">
    <location>
        <begin position="169"/>
        <end position="185"/>
    </location>
</feature>
<feature type="transmembrane region" description="Helical" evidence="1">
    <location>
        <begin position="220"/>
        <end position="240"/>
    </location>
</feature>
<dbReference type="AlphaFoldDB" id="A0A1J5TGE6"/>
<dbReference type="EMBL" id="MIYV01000001">
    <property type="protein sequence ID" value="OIR15256.1"/>
    <property type="molecule type" value="Genomic_DNA"/>
</dbReference>
<feature type="transmembrane region" description="Helical" evidence="1">
    <location>
        <begin position="354"/>
        <end position="373"/>
    </location>
</feature>
<proteinExistence type="predicted"/>
<keyword evidence="1" id="KW-0472">Membrane</keyword>
<keyword evidence="1" id="KW-1133">Transmembrane helix</keyword>
<evidence type="ECO:0008006" key="4">
    <source>
        <dbReference type="Google" id="ProtNLM"/>
    </source>
</evidence>
<evidence type="ECO:0000256" key="1">
    <source>
        <dbReference type="SAM" id="Phobius"/>
    </source>
</evidence>
<feature type="transmembrane region" description="Helical" evidence="1">
    <location>
        <begin position="92"/>
        <end position="109"/>
    </location>
</feature>